<name>A0A820HAQ1_9BILA</name>
<dbReference type="SUPFAM" id="SSF56672">
    <property type="entry name" value="DNA/RNA polymerases"/>
    <property type="match status" value="1"/>
</dbReference>
<dbReference type="AlphaFoldDB" id="A0A820HAQ1"/>
<dbReference type="Gene3D" id="3.10.10.10">
    <property type="entry name" value="HIV Type 1 Reverse Transcriptase, subunit A, domain 1"/>
    <property type="match status" value="1"/>
</dbReference>
<feature type="non-terminal residue" evidence="1">
    <location>
        <position position="170"/>
    </location>
</feature>
<accession>A0A820HAQ1</accession>
<dbReference type="InterPro" id="IPR043502">
    <property type="entry name" value="DNA/RNA_pol_sf"/>
</dbReference>
<proteinExistence type="predicted"/>
<organism evidence="1 2">
    <name type="scientific">Rotaria sordida</name>
    <dbReference type="NCBI Taxonomy" id="392033"/>
    <lineage>
        <taxon>Eukaryota</taxon>
        <taxon>Metazoa</taxon>
        <taxon>Spiralia</taxon>
        <taxon>Gnathifera</taxon>
        <taxon>Rotifera</taxon>
        <taxon>Eurotatoria</taxon>
        <taxon>Bdelloidea</taxon>
        <taxon>Philodinida</taxon>
        <taxon>Philodinidae</taxon>
        <taxon>Rotaria</taxon>
    </lineage>
</organism>
<evidence type="ECO:0000313" key="1">
    <source>
        <dbReference type="EMBL" id="CAF4292965.1"/>
    </source>
</evidence>
<dbReference type="EMBL" id="CAJOAX010044635">
    <property type="protein sequence ID" value="CAF4292965.1"/>
    <property type="molecule type" value="Genomic_DNA"/>
</dbReference>
<sequence length="170" mass="18887">IPNALLSIDKYRTYITVVNPTNRICRIPINTTIGTFTIPPPNLECHSITLSPTIDQSTPSSPSLSSDLNVPTSMDNVFNELLAHLSDPDEKLILYQLLKQYQCLFDTSVPSIANLTAPHMINTGSHPPVHSHVYRTDPIKQKHLTGTTNEMLKHGQLEKSYASWSSPVIL</sequence>
<evidence type="ECO:0000313" key="2">
    <source>
        <dbReference type="Proteomes" id="UP000663823"/>
    </source>
</evidence>
<feature type="non-terminal residue" evidence="1">
    <location>
        <position position="1"/>
    </location>
</feature>
<protein>
    <submittedName>
        <fullName evidence="1">Uncharacterized protein</fullName>
    </submittedName>
</protein>
<gene>
    <name evidence="1" type="ORF">OTI717_LOCUS41791</name>
</gene>
<dbReference type="Proteomes" id="UP000663823">
    <property type="component" value="Unassembled WGS sequence"/>
</dbReference>
<reference evidence="1" key="1">
    <citation type="submission" date="2021-02" db="EMBL/GenBank/DDBJ databases">
        <authorList>
            <person name="Nowell W R."/>
        </authorList>
    </citation>
    <scope>NUCLEOTIDE SEQUENCE</scope>
</reference>
<comment type="caution">
    <text evidence="1">The sequence shown here is derived from an EMBL/GenBank/DDBJ whole genome shotgun (WGS) entry which is preliminary data.</text>
</comment>